<dbReference type="PANTHER" id="PTHR13847:SF150">
    <property type="entry name" value="OXIDOREDUCTASE TDA3-RELATED"/>
    <property type="match status" value="1"/>
</dbReference>
<keyword evidence="5" id="KW-1185">Reference proteome</keyword>
<evidence type="ECO:0000313" key="5">
    <source>
        <dbReference type="Proteomes" id="UP001165080"/>
    </source>
</evidence>
<dbReference type="GO" id="GO:0016491">
    <property type="term" value="F:oxidoreductase activity"/>
    <property type="evidence" value="ECO:0007669"/>
    <property type="project" value="UniProtKB-KW"/>
</dbReference>
<protein>
    <recommendedName>
        <fullName evidence="3">FAD dependent oxidoreductase domain-containing protein</fullName>
    </recommendedName>
</protein>
<dbReference type="PANTHER" id="PTHR13847">
    <property type="entry name" value="SARCOSINE DEHYDROGENASE-RELATED"/>
    <property type="match status" value="1"/>
</dbReference>
<dbReference type="Gene3D" id="3.50.50.60">
    <property type="entry name" value="FAD/NAD(P)-binding domain"/>
    <property type="match status" value="3"/>
</dbReference>
<comment type="caution">
    <text evidence="4">The sequence shown here is derived from an EMBL/GenBank/DDBJ whole genome shotgun (WGS) entry which is preliminary data.</text>
</comment>
<dbReference type="GO" id="GO:0005737">
    <property type="term" value="C:cytoplasm"/>
    <property type="evidence" value="ECO:0007669"/>
    <property type="project" value="TreeGrafter"/>
</dbReference>
<organism evidence="4 5">
    <name type="scientific">Pleodorina starrii</name>
    <dbReference type="NCBI Taxonomy" id="330485"/>
    <lineage>
        <taxon>Eukaryota</taxon>
        <taxon>Viridiplantae</taxon>
        <taxon>Chlorophyta</taxon>
        <taxon>core chlorophytes</taxon>
        <taxon>Chlorophyceae</taxon>
        <taxon>CS clade</taxon>
        <taxon>Chlamydomonadales</taxon>
        <taxon>Volvocaceae</taxon>
        <taxon>Pleodorina</taxon>
    </lineage>
</organism>
<accession>A0A9W6F1R3</accession>
<dbReference type="InterPro" id="IPR036188">
    <property type="entry name" value="FAD/NAD-bd_sf"/>
</dbReference>
<evidence type="ECO:0000256" key="2">
    <source>
        <dbReference type="SAM" id="MobiDB-lite"/>
    </source>
</evidence>
<dbReference type="Proteomes" id="UP001165080">
    <property type="component" value="Unassembled WGS sequence"/>
</dbReference>
<feature type="region of interest" description="Disordered" evidence="2">
    <location>
        <begin position="255"/>
        <end position="280"/>
    </location>
</feature>
<reference evidence="4 5" key="1">
    <citation type="journal article" date="2023" name="Commun. Biol.">
        <title>Reorganization of the ancestral sex-determining regions during the evolution of trioecy in Pleodorina starrii.</title>
        <authorList>
            <person name="Takahashi K."/>
            <person name="Suzuki S."/>
            <person name="Kawai-Toyooka H."/>
            <person name="Yamamoto K."/>
            <person name="Hamaji T."/>
            <person name="Ootsuki R."/>
            <person name="Yamaguchi H."/>
            <person name="Kawachi M."/>
            <person name="Higashiyama T."/>
            <person name="Nozaki H."/>
        </authorList>
    </citation>
    <scope>NUCLEOTIDE SEQUENCE [LARGE SCALE GENOMIC DNA]</scope>
    <source>
        <strain evidence="4 5">NIES-4479</strain>
    </source>
</reference>
<dbReference type="EMBL" id="BRXU01000007">
    <property type="protein sequence ID" value="GLC53054.1"/>
    <property type="molecule type" value="Genomic_DNA"/>
</dbReference>
<sequence>MGVLAALGASPIQQHFPRRLQRPLSHRSYALSVMASAAGGGSSSKPIPRVVICGGGIIGACTAHYLAEKGLAEGVTLVERGEPACAASGKAGGFLALDWNDSSPVGPLARLSYRLHTQLADQLGAERLGYRGVHTLQVVGVEKPPGGGGGRRLRGAEKLPDWVDGHVVGMSEMGDPSNTAQVHPHKLTTALLESALTRGSRLLRGCVEGLRLEDVEGGGRRVTGVVVDGAVLPADVAVIALGPWSGAARDWFRSSPSVTTHPSTASSSSPSSSPLAPPLLQGPPLLPHLSISGQKYHSVVLRPRRPVSDHMLFTGFKYASGLPPAPSSVPPSSGRTVEPEVYPRPDGSVYVCGEPQSLPVPPSAEGVTVEGDLIDNIRRVAGSLASCLAEAPEETRQACYLPCAPDGLPVIGPVPGCAGAFLATGHTCWGILNGPATGLLLAEWIEAGRPSSCGERELGAFSPGRFAARA</sequence>
<proteinExistence type="predicted"/>
<feature type="domain" description="FAD dependent oxidoreductase" evidence="3">
    <location>
        <begin position="49"/>
        <end position="444"/>
    </location>
</feature>
<name>A0A9W6F1R3_9CHLO</name>
<evidence type="ECO:0000256" key="1">
    <source>
        <dbReference type="ARBA" id="ARBA00023002"/>
    </source>
</evidence>
<evidence type="ECO:0000259" key="3">
    <source>
        <dbReference type="Pfam" id="PF01266"/>
    </source>
</evidence>
<dbReference type="Pfam" id="PF01266">
    <property type="entry name" value="DAO"/>
    <property type="match status" value="1"/>
</dbReference>
<dbReference type="SUPFAM" id="SSF51905">
    <property type="entry name" value="FAD/NAD(P)-binding domain"/>
    <property type="match status" value="1"/>
</dbReference>
<keyword evidence="1" id="KW-0560">Oxidoreductase</keyword>
<dbReference type="InterPro" id="IPR006076">
    <property type="entry name" value="FAD-dep_OxRdtase"/>
</dbReference>
<feature type="compositionally biased region" description="Low complexity" evidence="2">
    <location>
        <begin position="255"/>
        <end position="274"/>
    </location>
</feature>
<evidence type="ECO:0000313" key="4">
    <source>
        <dbReference type="EMBL" id="GLC53054.1"/>
    </source>
</evidence>
<dbReference type="FunFam" id="3.50.50.60:FF:000360">
    <property type="entry name" value="FAD-dependent oxidoreductase family protein"/>
    <property type="match status" value="1"/>
</dbReference>
<gene>
    <name evidence="4" type="primary">PLESTBF000353</name>
    <name evidence="4" type="ORF">PLESTB_000703000</name>
</gene>
<dbReference type="AlphaFoldDB" id="A0A9W6F1R3"/>